<feature type="transmembrane region" description="Helical" evidence="1">
    <location>
        <begin position="148"/>
        <end position="169"/>
    </location>
</feature>
<accession>A0A455SZM1</accession>
<evidence type="ECO:0000256" key="1">
    <source>
        <dbReference type="SAM" id="Phobius"/>
    </source>
</evidence>
<proteinExistence type="predicted"/>
<evidence type="ECO:0000313" key="2">
    <source>
        <dbReference type="EMBL" id="BBH93140.1"/>
    </source>
</evidence>
<reference evidence="2" key="1">
    <citation type="submission" date="2018-12" db="EMBL/GenBank/DDBJ databases">
        <title>Novel natural products biosynthetic potential of the class Ktedonobacteria.</title>
        <authorList>
            <person name="Zheng Y."/>
            <person name="Saitou A."/>
            <person name="Wang C.M."/>
            <person name="Toyoda A."/>
            <person name="Minakuchi Y."/>
            <person name="Sekiguchi Y."/>
            <person name="Ueda K."/>
            <person name="Takano H."/>
            <person name="Sakai Y."/>
            <person name="Yokota A."/>
            <person name="Yabe S."/>
        </authorList>
    </citation>
    <scope>NUCLEOTIDE SEQUENCE</scope>
    <source>
        <strain evidence="2">A3-2</strain>
    </source>
</reference>
<dbReference type="SUPFAM" id="SSF58104">
    <property type="entry name" value="Methyl-accepting chemotaxis protein (MCP) signaling domain"/>
    <property type="match status" value="1"/>
</dbReference>
<sequence length="505" mass="55430">MLSIQKIQDELEHLEQEVRTFDEAGAERLAQVQAALSGSGQRTGMAWTGLDLRAYLAPDLIVAAYREQRQPKRLLFRLVEGARNVLIFLPIMVTWLGIAQASAAYQAFLKPCLQQRSLCPPDAAQSFLYLWQQGFDDRLAPIWRLSSVGLIDASLLLIVLLLTLWALLLERRGEEQREQEVRLFERRLVHAVSEATLALRNQRMALAPGENLADVALRIEQMADTVLATFERLAERIGQNFSEASDRFKAVAEELARSVEGINQRFAQQFDLGQKLLEHLADLLDGSGRLASELQGAARTLQEATLTIAQGLQGIAGPVQSLEKRHVRLLEEFVDANDRLQKVSTSLEPLAQGWQRLMNSIDALDLAVGQLASLATSLESTAQAWQGFLSALSQERQAQEMLALRLGEALTNLHDAIGALGQGAIYLRSIAVDMQDTLRLQAAAVQDGRLPAPGSPGSLSEAVQTLREGGNELRQAATLIADLARMLGNLAAPHSRPNANAADPR</sequence>
<gene>
    <name evidence="2" type="ORF">KTA_13390</name>
</gene>
<dbReference type="AlphaFoldDB" id="A0A455SZM1"/>
<keyword evidence="1" id="KW-0472">Membrane</keyword>
<protein>
    <submittedName>
        <fullName evidence="2">Uncharacterized protein</fullName>
    </submittedName>
</protein>
<keyword evidence="1" id="KW-1133">Transmembrane helix</keyword>
<dbReference type="EMBL" id="AP019377">
    <property type="protein sequence ID" value="BBH93140.1"/>
    <property type="molecule type" value="Genomic_DNA"/>
</dbReference>
<name>A0A455SZM1_9CHLR</name>
<feature type="transmembrane region" description="Helical" evidence="1">
    <location>
        <begin position="85"/>
        <end position="108"/>
    </location>
</feature>
<keyword evidence="1" id="KW-0812">Transmembrane</keyword>
<organism evidence="2">
    <name type="scientific">Thermogemmatispora argillosa</name>
    <dbReference type="NCBI Taxonomy" id="2045280"/>
    <lineage>
        <taxon>Bacteria</taxon>
        <taxon>Bacillati</taxon>
        <taxon>Chloroflexota</taxon>
        <taxon>Ktedonobacteria</taxon>
        <taxon>Thermogemmatisporales</taxon>
        <taxon>Thermogemmatisporaceae</taxon>
        <taxon>Thermogemmatispora</taxon>
    </lineage>
</organism>